<feature type="region of interest" description="Disordered" evidence="3">
    <location>
        <begin position="1"/>
        <end position="231"/>
    </location>
</feature>
<evidence type="ECO:0000313" key="4">
    <source>
        <dbReference type="EMBL" id="CAH3127371.1"/>
    </source>
</evidence>
<feature type="compositionally biased region" description="Polar residues" evidence="3">
    <location>
        <begin position="198"/>
        <end position="215"/>
    </location>
</feature>
<reference evidence="4 5" key="1">
    <citation type="submission" date="2022-05" db="EMBL/GenBank/DDBJ databases">
        <authorList>
            <consortium name="Genoscope - CEA"/>
            <person name="William W."/>
        </authorList>
    </citation>
    <scope>NUCLEOTIDE SEQUENCE [LARGE SCALE GENOMIC DNA]</scope>
</reference>
<feature type="compositionally biased region" description="Acidic residues" evidence="3">
    <location>
        <begin position="15"/>
        <end position="28"/>
    </location>
</feature>
<proteinExistence type="inferred from homology"/>
<comment type="caution">
    <text evidence="4">The sequence shown here is derived from an EMBL/GenBank/DDBJ whole genome shotgun (WGS) entry which is preliminary data.</text>
</comment>
<dbReference type="PANTHER" id="PTHR12842:SF6">
    <property type="entry name" value="FI01459P"/>
    <property type="match status" value="1"/>
</dbReference>
<feature type="region of interest" description="Disordered" evidence="3">
    <location>
        <begin position="374"/>
        <end position="396"/>
    </location>
</feature>
<dbReference type="InterPro" id="IPR007998">
    <property type="entry name" value="DUF719"/>
</dbReference>
<dbReference type="Proteomes" id="UP001159405">
    <property type="component" value="Unassembled WGS sequence"/>
</dbReference>
<sequence>MDKKTRYKEAGGASSDEDEAFESADEGEEGSKSSRPSFATSAGDDSSNSTSKELVGKNDTSEKPLAISASDKNLETTELDKEVPKMAENVAEETKAAEDTAEDIPSVVTESSPKDVSGNSEEGNKEETDSSSIKDTEDEKRDSEIEKKNEQKQESGEEKSSTTGMEQAEESSAGRDSQGQNEQSSAVLDQKPFKENVESYTSSASDIEPISSTQKPAKETSSSSGGWGWGGWASVLSQATASVTSGLSSVIETVETSLGVPDPEEMARKVREEEQAVKEKAQEKRKQDETVVESNNENVNKDAASAGESFFSGFGVSSLTSVVQNTGKELMSGGLDALEFIGKKTMDVLAEGDPGLRQKREKLTGKGPSLSQILKEAREESEQKAAASEGGPEKTTPTVDLLSEFDKFQGLAHLEALEMLSRDSEVKLESHIIDLTEEELAAVKPLLRAVEEVFHIDENDGDDDLTEGEFKSEVVENIKSLNLPLSADKILACQEKARAWITTCVQEQDSTPGSKEGLEIYSKAVSSMAELTARSVELFHKFTELLLHKVEQPAQTSSLVRAQCMRKMTETVLEEISAQATHFAGCLNTAADDSDNPDSVNSLITTLYLDSSTSADYLRNSLKLLRPVLQLSSLNEKDAS</sequence>
<evidence type="ECO:0000256" key="2">
    <source>
        <dbReference type="ARBA" id="ARBA00022553"/>
    </source>
</evidence>
<feature type="region of interest" description="Disordered" evidence="3">
    <location>
        <begin position="254"/>
        <end position="300"/>
    </location>
</feature>
<dbReference type="PANTHER" id="PTHR12842">
    <property type="entry name" value="FI01459P"/>
    <property type="match status" value="1"/>
</dbReference>
<protein>
    <recommendedName>
        <fullName evidence="6">Protein FAM114A2</fullName>
    </recommendedName>
</protein>
<feature type="compositionally biased region" description="Polar residues" evidence="3">
    <location>
        <begin position="174"/>
        <end position="187"/>
    </location>
</feature>
<evidence type="ECO:0000256" key="1">
    <source>
        <dbReference type="ARBA" id="ARBA00006903"/>
    </source>
</evidence>
<evidence type="ECO:0000256" key="3">
    <source>
        <dbReference type="SAM" id="MobiDB-lite"/>
    </source>
</evidence>
<gene>
    <name evidence="4" type="ORF">PLOB_00032910</name>
</gene>
<feature type="compositionally biased region" description="Basic and acidic residues" evidence="3">
    <location>
        <begin position="72"/>
        <end position="85"/>
    </location>
</feature>
<keyword evidence="2" id="KW-0597">Phosphoprotein</keyword>
<accession>A0ABN8NZQ0</accession>
<evidence type="ECO:0008006" key="6">
    <source>
        <dbReference type="Google" id="ProtNLM"/>
    </source>
</evidence>
<comment type="similarity">
    <text evidence="1">Belongs to the FAM114 family.</text>
</comment>
<dbReference type="Pfam" id="PF05334">
    <property type="entry name" value="DUF719"/>
    <property type="match status" value="1"/>
</dbReference>
<keyword evidence="5" id="KW-1185">Reference proteome</keyword>
<organism evidence="4 5">
    <name type="scientific">Porites lobata</name>
    <dbReference type="NCBI Taxonomy" id="104759"/>
    <lineage>
        <taxon>Eukaryota</taxon>
        <taxon>Metazoa</taxon>
        <taxon>Cnidaria</taxon>
        <taxon>Anthozoa</taxon>
        <taxon>Hexacorallia</taxon>
        <taxon>Scleractinia</taxon>
        <taxon>Fungiina</taxon>
        <taxon>Poritidae</taxon>
        <taxon>Porites</taxon>
    </lineage>
</organism>
<name>A0ABN8NZQ0_9CNID</name>
<feature type="compositionally biased region" description="Polar residues" evidence="3">
    <location>
        <begin position="33"/>
        <end position="52"/>
    </location>
</feature>
<evidence type="ECO:0000313" key="5">
    <source>
        <dbReference type="Proteomes" id="UP001159405"/>
    </source>
</evidence>
<feature type="compositionally biased region" description="Basic and acidic residues" evidence="3">
    <location>
        <begin position="265"/>
        <end position="289"/>
    </location>
</feature>
<dbReference type="EMBL" id="CALNXK010000043">
    <property type="protein sequence ID" value="CAH3127371.1"/>
    <property type="molecule type" value="Genomic_DNA"/>
</dbReference>
<feature type="compositionally biased region" description="Basic and acidic residues" evidence="3">
    <location>
        <begin position="122"/>
        <end position="160"/>
    </location>
</feature>